<dbReference type="EMBL" id="CP061539">
    <property type="protein sequence ID" value="QNV37726.1"/>
    <property type="molecule type" value="Genomic_DNA"/>
</dbReference>
<gene>
    <name evidence="8" type="ORF">IDM49_11120</name>
</gene>
<dbReference type="NCBIfam" id="TIGR03954">
    <property type="entry name" value="integ_memb_HG"/>
    <property type="match status" value="1"/>
</dbReference>
<feature type="transmembrane region" description="Helical" evidence="6">
    <location>
        <begin position="7"/>
        <end position="28"/>
    </location>
</feature>
<protein>
    <submittedName>
        <fullName evidence="8">DUF3817 domain-containing protein</fullName>
    </submittedName>
</protein>
<reference evidence="8 9" key="1">
    <citation type="submission" date="2020-09" db="EMBL/GenBank/DDBJ databases">
        <title>Investigation of environmental microbes.</title>
        <authorList>
            <person name="Ou Y."/>
            <person name="Kang Q."/>
        </authorList>
    </citation>
    <scope>NUCLEOTIDE SEQUENCE [LARGE SCALE GENOMIC DNA]</scope>
    <source>
        <strain evidence="8 9">KJZ-14</strain>
    </source>
</reference>
<keyword evidence="5 6" id="KW-0472">Membrane</keyword>
<evidence type="ECO:0000256" key="1">
    <source>
        <dbReference type="ARBA" id="ARBA00004651"/>
    </source>
</evidence>
<dbReference type="GO" id="GO:0005886">
    <property type="term" value="C:plasma membrane"/>
    <property type="evidence" value="ECO:0007669"/>
    <property type="project" value="UniProtKB-SubCell"/>
</dbReference>
<evidence type="ECO:0000256" key="5">
    <source>
        <dbReference type="ARBA" id="ARBA00023136"/>
    </source>
</evidence>
<feature type="transmembrane region" description="Helical" evidence="6">
    <location>
        <begin position="125"/>
        <end position="145"/>
    </location>
</feature>
<feature type="transmembrane region" description="Helical" evidence="6">
    <location>
        <begin position="40"/>
        <end position="61"/>
    </location>
</feature>
<keyword evidence="4 6" id="KW-1133">Transmembrane helix</keyword>
<dbReference type="RefSeq" id="WP_168615504.1">
    <property type="nucleotide sequence ID" value="NZ_BAAAOX010000017.1"/>
</dbReference>
<keyword evidence="9" id="KW-1185">Reference proteome</keyword>
<dbReference type="KEGG" id="rter:IDM49_11120"/>
<keyword evidence="2" id="KW-1003">Cell membrane</keyword>
<evidence type="ECO:0000313" key="9">
    <source>
        <dbReference type="Proteomes" id="UP000516404"/>
    </source>
</evidence>
<evidence type="ECO:0000256" key="6">
    <source>
        <dbReference type="SAM" id="Phobius"/>
    </source>
</evidence>
<proteinExistence type="predicted"/>
<keyword evidence="3 6" id="KW-0812">Transmembrane</keyword>
<dbReference type="Proteomes" id="UP000516404">
    <property type="component" value="Chromosome"/>
</dbReference>
<sequence>MTFTPRKLFNIFATAEMITWAGLISALICRVTGIADFVSAAGGVHGFVFLSYVAVTVFVWVNQKWKAPVGITGILLSVIPFATVPYEMYLNKRGLLRGGWRLAPGGDTPHNALEHLQTVVLRKPLISTLTILGVIVIVFVALLMMGPPVPKN</sequence>
<evidence type="ECO:0000256" key="3">
    <source>
        <dbReference type="ARBA" id="ARBA00022692"/>
    </source>
</evidence>
<organism evidence="8 9">
    <name type="scientific">Rothia terrae</name>
    <dbReference type="NCBI Taxonomy" id="396015"/>
    <lineage>
        <taxon>Bacteria</taxon>
        <taxon>Bacillati</taxon>
        <taxon>Actinomycetota</taxon>
        <taxon>Actinomycetes</taxon>
        <taxon>Micrococcales</taxon>
        <taxon>Micrococcaceae</taxon>
        <taxon>Rothia</taxon>
    </lineage>
</organism>
<dbReference type="PANTHER" id="PTHR40077:SF1">
    <property type="entry name" value="MEMBRANE PROTEIN"/>
    <property type="match status" value="1"/>
</dbReference>
<name>A0A7H2BDI0_9MICC</name>
<dbReference type="PANTHER" id="PTHR40077">
    <property type="entry name" value="MEMBRANE PROTEIN-RELATED"/>
    <property type="match status" value="1"/>
</dbReference>
<dbReference type="Pfam" id="PF12823">
    <property type="entry name" value="DUF3817"/>
    <property type="match status" value="1"/>
</dbReference>
<comment type="subcellular location">
    <subcellularLocation>
        <location evidence="1">Cell membrane</location>
        <topology evidence="1">Multi-pass membrane protein</topology>
    </subcellularLocation>
</comment>
<accession>A0A7H2BDI0</accession>
<evidence type="ECO:0000256" key="4">
    <source>
        <dbReference type="ARBA" id="ARBA00022989"/>
    </source>
</evidence>
<feature type="domain" description="DUF3817" evidence="7">
    <location>
        <begin position="7"/>
        <end position="90"/>
    </location>
</feature>
<dbReference type="AlphaFoldDB" id="A0A7H2BDI0"/>
<evidence type="ECO:0000313" key="8">
    <source>
        <dbReference type="EMBL" id="QNV37726.1"/>
    </source>
</evidence>
<evidence type="ECO:0000256" key="2">
    <source>
        <dbReference type="ARBA" id="ARBA00022475"/>
    </source>
</evidence>
<dbReference type="InterPro" id="IPR023845">
    <property type="entry name" value="DUF3817_TM"/>
</dbReference>
<evidence type="ECO:0000259" key="7">
    <source>
        <dbReference type="Pfam" id="PF12823"/>
    </source>
</evidence>
<feature type="transmembrane region" description="Helical" evidence="6">
    <location>
        <begin position="68"/>
        <end position="86"/>
    </location>
</feature>
<dbReference type="GeneID" id="96624791"/>